<comment type="catalytic activity">
    <reaction evidence="4">
        <text>2 GTP = 3',3'-c-di-GMP + 2 diphosphate</text>
        <dbReference type="Rhea" id="RHEA:24898"/>
        <dbReference type="ChEBI" id="CHEBI:33019"/>
        <dbReference type="ChEBI" id="CHEBI:37565"/>
        <dbReference type="ChEBI" id="CHEBI:58805"/>
        <dbReference type="EC" id="2.7.7.65"/>
    </reaction>
</comment>
<dbReference type="EC" id="2.7.7.65" evidence="1"/>
<dbReference type="InterPro" id="IPR000160">
    <property type="entry name" value="GGDEF_dom"/>
</dbReference>
<dbReference type="CDD" id="cd01949">
    <property type="entry name" value="GGDEF"/>
    <property type="match status" value="1"/>
</dbReference>
<dbReference type="Pfam" id="PF00990">
    <property type="entry name" value="GGDEF"/>
    <property type="match status" value="1"/>
</dbReference>
<proteinExistence type="predicted"/>
<dbReference type="Gene3D" id="1.10.490.10">
    <property type="entry name" value="Globins"/>
    <property type="match status" value="1"/>
</dbReference>
<organism evidence="8 9">
    <name type="scientific">Marinobacterium aestuariivivens</name>
    <dbReference type="NCBI Taxonomy" id="1698799"/>
    <lineage>
        <taxon>Bacteria</taxon>
        <taxon>Pseudomonadati</taxon>
        <taxon>Pseudomonadota</taxon>
        <taxon>Gammaproteobacteria</taxon>
        <taxon>Oceanospirillales</taxon>
        <taxon>Oceanospirillaceae</taxon>
        <taxon>Marinobacterium</taxon>
    </lineage>
</organism>
<evidence type="ECO:0000256" key="3">
    <source>
        <dbReference type="ARBA" id="ARBA00029839"/>
    </source>
</evidence>
<dbReference type="InterPro" id="IPR029787">
    <property type="entry name" value="Nucleotide_cyclase"/>
</dbReference>
<dbReference type="SUPFAM" id="SSF55073">
    <property type="entry name" value="Nucleotide cyclase"/>
    <property type="match status" value="1"/>
</dbReference>
<evidence type="ECO:0000313" key="8">
    <source>
        <dbReference type="EMBL" id="MFC6670369.1"/>
    </source>
</evidence>
<feature type="region of interest" description="Disordered" evidence="6">
    <location>
        <begin position="361"/>
        <end position="402"/>
    </location>
</feature>
<accession>A0ABW1ZYZ7</accession>
<dbReference type="InterPro" id="IPR009050">
    <property type="entry name" value="Globin-like_sf"/>
</dbReference>
<gene>
    <name evidence="8" type="ORF">ACFQDL_09945</name>
</gene>
<evidence type="ECO:0000256" key="2">
    <source>
        <dbReference type="ARBA" id="ARBA00015125"/>
    </source>
</evidence>
<feature type="coiled-coil region" evidence="5">
    <location>
        <begin position="200"/>
        <end position="246"/>
    </location>
</feature>
<dbReference type="Gene3D" id="3.30.70.270">
    <property type="match status" value="1"/>
</dbReference>
<keyword evidence="9" id="KW-1185">Reference proteome</keyword>
<protein>
    <recommendedName>
        <fullName evidence="2">Diguanylate cyclase DosC</fullName>
        <ecNumber evidence="1">2.7.7.65</ecNumber>
    </recommendedName>
    <alternativeName>
        <fullName evidence="3">Direct oxygen-sensing cyclase</fullName>
    </alternativeName>
</protein>
<dbReference type="InterPro" id="IPR012292">
    <property type="entry name" value="Globin/Proto"/>
</dbReference>
<dbReference type="PROSITE" id="PS50887">
    <property type="entry name" value="GGDEF"/>
    <property type="match status" value="1"/>
</dbReference>
<dbReference type="SUPFAM" id="SSF46458">
    <property type="entry name" value="Globin-like"/>
    <property type="match status" value="1"/>
</dbReference>
<sequence length="402" mass="45395">MHSQIPPDEHSVKKANVTEQTLAEQLKITEREIEERKSLVGFGEADVAQLQKWKPIVQRDIDLIVDEFYRRQRAISEVALLIGDSETFRRLHNSLRRYVLELFDGYYDSEYVNKRLRIGKVHKQIGVSPKLYIGAIVNLQDVLRLHLLGEAGDERQAEAEEVWQSLHRLMMFDVQFVFDTYIHSLVSEVESIRHKVEDYAASLENTVAERTRELEQLSKTDPLTGLQNQRSYYEHLRREVARAERQGSSLCLLYVDMDHFKELNDREGHPAGDELLAGFGHVLMKVSRTSDIACRYGGDEFVLILPETVLEQAEGVARRLVELFEQLDHGGVSLSIGIAQTSPDESLGPEELTSLADQAMYSAKEHSHAASGSHIRRIQQSDPGDSEDSAGAADQASGRSGS</sequence>
<dbReference type="Proteomes" id="UP001596422">
    <property type="component" value="Unassembled WGS sequence"/>
</dbReference>
<keyword evidence="5" id="KW-0175">Coiled coil</keyword>
<dbReference type="RefSeq" id="WP_379908874.1">
    <property type="nucleotide sequence ID" value="NZ_JBHSWE010000001.1"/>
</dbReference>
<dbReference type="NCBIfam" id="TIGR00254">
    <property type="entry name" value="GGDEF"/>
    <property type="match status" value="1"/>
</dbReference>
<evidence type="ECO:0000259" key="7">
    <source>
        <dbReference type="PROSITE" id="PS50887"/>
    </source>
</evidence>
<dbReference type="SMART" id="SM00267">
    <property type="entry name" value="GGDEF"/>
    <property type="match status" value="1"/>
</dbReference>
<dbReference type="InterPro" id="IPR050469">
    <property type="entry name" value="Diguanylate_Cyclase"/>
</dbReference>
<evidence type="ECO:0000256" key="1">
    <source>
        <dbReference type="ARBA" id="ARBA00012528"/>
    </source>
</evidence>
<evidence type="ECO:0000256" key="5">
    <source>
        <dbReference type="SAM" id="Coils"/>
    </source>
</evidence>
<evidence type="ECO:0000256" key="6">
    <source>
        <dbReference type="SAM" id="MobiDB-lite"/>
    </source>
</evidence>
<dbReference type="PANTHER" id="PTHR45138:SF9">
    <property type="entry name" value="DIGUANYLATE CYCLASE DGCM-RELATED"/>
    <property type="match status" value="1"/>
</dbReference>
<reference evidence="9" key="1">
    <citation type="journal article" date="2019" name="Int. J. Syst. Evol. Microbiol.">
        <title>The Global Catalogue of Microorganisms (GCM) 10K type strain sequencing project: providing services to taxonomists for standard genome sequencing and annotation.</title>
        <authorList>
            <consortium name="The Broad Institute Genomics Platform"/>
            <consortium name="The Broad Institute Genome Sequencing Center for Infectious Disease"/>
            <person name="Wu L."/>
            <person name="Ma J."/>
        </authorList>
    </citation>
    <scope>NUCLEOTIDE SEQUENCE [LARGE SCALE GENOMIC DNA]</scope>
    <source>
        <strain evidence="9">NBRC 111756</strain>
    </source>
</reference>
<dbReference type="InterPro" id="IPR043128">
    <property type="entry name" value="Rev_trsase/Diguanyl_cyclase"/>
</dbReference>
<evidence type="ECO:0000256" key="4">
    <source>
        <dbReference type="ARBA" id="ARBA00034247"/>
    </source>
</evidence>
<dbReference type="EMBL" id="JBHSWE010000001">
    <property type="protein sequence ID" value="MFC6670369.1"/>
    <property type="molecule type" value="Genomic_DNA"/>
</dbReference>
<name>A0ABW1ZYZ7_9GAMM</name>
<comment type="caution">
    <text evidence="8">The sequence shown here is derived from an EMBL/GenBank/DDBJ whole genome shotgun (WGS) entry which is preliminary data.</text>
</comment>
<evidence type="ECO:0000313" key="9">
    <source>
        <dbReference type="Proteomes" id="UP001596422"/>
    </source>
</evidence>
<dbReference type="PANTHER" id="PTHR45138">
    <property type="entry name" value="REGULATORY COMPONENTS OF SENSORY TRANSDUCTION SYSTEM"/>
    <property type="match status" value="1"/>
</dbReference>
<dbReference type="InterPro" id="IPR044398">
    <property type="entry name" value="Globin-sensor_dom"/>
</dbReference>
<feature type="domain" description="GGDEF" evidence="7">
    <location>
        <begin position="248"/>
        <end position="380"/>
    </location>
</feature>
<dbReference type="Pfam" id="PF11563">
    <property type="entry name" value="Protoglobin"/>
    <property type="match status" value="1"/>
</dbReference>